<gene>
    <name evidence="2" type="ORF">LPB301_00155</name>
</gene>
<proteinExistence type="predicted"/>
<sequence>MFSIYLLSYWKYIFWYAFFNILVIVIYFSVIIFGDSFFWNEDLFGLGMIFRLIFAFITHTIIGFIFALYKSFKLREDEKST</sequence>
<protein>
    <submittedName>
        <fullName evidence="2">Uncharacterized protein</fullName>
    </submittedName>
</protein>
<dbReference type="Proteomes" id="UP000092612">
    <property type="component" value="Unassembled WGS sequence"/>
</dbReference>
<feature type="transmembrane region" description="Helical" evidence="1">
    <location>
        <begin position="46"/>
        <end position="69"/>
    </location>
</feature>
<dbReference type="EMBL" id="LSFL01000001">
    <property type="protein sequence ID" value="OBY67745.1"/>
    <property type="molecule type" value="Genomic_DNA"/>
</dbReference>
<dbReference type="STRING" id="996801.BW723_09345"/>
<evidence type="ECO:0000256" key="1">
    <source>
        <dbReference type="SAM" id="Phobius"/>
    </source>
</evidence>
<evidence type="ECO:0000313" key="2">
    <source>
        <dbReference type="EMBL" id="OBY67745.1"/>
    </source>
</evidence>
<keyword evidence="3" id="KW-1185">Reference proteome</keyword>
<accession>A0A1B8U786</accession>
<keyword evidence="1" id="KW-0472">Membrane</keyword>
<comment type="caution">
    <text evidence="2">The sequence shown here is derived from an EMBL/GenBank/DDBJ whole genome shotgun (WGS) entry which is preliminary data.</text>
</comment>
<name>A0A1B8U786_9FLAO</name>
<dbReference type="AlphaFoldDB" id="A0A1B8U786"/>
<keyword evidence="1" id="KW-1133">Transmembrane helix</keyword>
<organism evidence="2 3">
    <name type="scientific">Polaribacter reichenbachii</name>
    <dbReference type="NCBI Taxonomy" id="996801"/>
    <lineage>
        <taxon>Bacteria</taxon>
        <taxon>Pseudomonadati</taxon>
        <taxon>Bacteroidota</taxon>
        <taxon>Flavobacteriia</taxon>
        <taxon>Flavobacteriales</taxon>
        <taxon>Flavobacteriaceae</taxon>
    </lineage>
</organism>
<dbReference type="KEGG" id="prn:BW723_09345"/>
<reference evidence="3" key="1">
    <citation type="submission" date="2016-02" db="EMBL/GenBank/DDBJ databases">
        <title>Paenibacillus sp. LPB0068, isolated from Crassostrea gigas.</title>
        <authorList>
            <person name="Shin S.-K."/>
            <person name="Yi H."/>
        </authorList>
    </citation>
    <scope>NUCLEOTIDE SEQUENCE [LARGE SCALE GENOMIC DNA]</scope>
    <source>
        <strain evidence="3">KCTC 23969</strain>
    </source>
</reference>
<keyword evidence="1" id="KW-0812">Transmembrane</keyword>
<evidence type="ECO:0000313" key="3">
    <source>
        <dbReference type="Proteomes" id="UP000092612"/>
    </source>
</evidence>
<feature type="transmembrane region" description="Helical" evidence="1">
    <location>
        <begin position="12"/>
        <end position="34"/>
    </location>
</feature>